<evidence type="ECO:0000313" key="2">
    <source>
        <dbReference type="EMBL" id="BBE49696.1"/>
    </source>
</evidence>
<dbReference type="Proteomes" id="UP000033070">
    <property type="component" value="Chromosome"/>
</dbReference>
<dbReference type="InterPro" id="IPR001173">
    <property type="entry name" value="Glyco_trans_2-like"/>
</dbReference>
<organism evidence="2 3">
    <name type="scientific">Ferriphaselus amnicola</name>
    <dbReference type="NCBI Taxonomy" id="1188319"/>
    <lineage>
        <taxon>Bacteria</taxon>
        <taxon>Pseudomonadati</taxon>
        <taxon>Pseudomonadota</taxon>
        <taxon>Betaproteobacteria</taxon>
        <taxon>Nitrosomonadales</taxon>
        <taxon>Gallionellaceae</taxon>
        <taxon>Ferriphaselus</taxon>
    </lineage>
</organism>
<dbReference type="AlphaFoldDB" id="A0A2Z6G8A5"/>
<dbReference type="KEGG" id="fam:OYT1_ch0120"/>
<dbReference type="CDD" id="cd00761">
    <property type="entry name" value="Glyco_tranf_GTA_type"/>
    <property type="match status" value="1"/>
</dbReference>
<feature type="domain" description="Glycosyltransferase 2-like" evidence="1">
    <location>
        <begin position="3"/>
        <end position="162"/>
    </location>
</feature>
<dbReference type="PANTHER" id="PTHR22916:SF3">
    <property type="entry name" value="UDP-GLCNAC:BETAGAL BETA-1,3-N-ACETYLGLUCOSAMINYLTRANSFERASE-LIKE PROTEIN 1"/>
    <property type="match status" value="1"/>
</dbReference>
<reference evidence="2 3" key="1">
    <citation type="submission" date="2018-06" db="EMBL/GenBank/DDBJ databases">
        <title>OYT1 Genome Sequencing.</title>
        <authorList>
            <person name="Kato S."/>
            <person name="Itoh T."/>
            <person name="Ohkuma M."/>
        </authorList>
    </citation>
    <scope>NUCLEOTIDE SEQUENCE [LARGE SCALE GENOMIC DNA]</scope>
    <source>
        <strain evidence="2 3">OYT1</strain>
    </source>
</reference>
<name>A0A2Z6G8A5_9PROT</name>
<gene>
    <name evidence="2" type="ORF">OYT1_ch0120</name>
</gene>
<evidence type="ECO:0000259" key="1">
    <source>
        <dbReference type="Pfam" id="PF00535"/>
    </source>
</evidence>
<accession>A0A2Z6G8A5</accession>
<dbReference type="Gene3D" id="3.90.550.10">
    <property type="entry name" value="Spore Coat Polysaccharide Biosynthesis Protein SpsA, Chain A"/>
    <property type="match status" value="1"/>
</dbReference>
<dbReference type="InterPro" id="IPR029044">
    <property type="entry name" value="Nucleotide-diphossugar_trans"/>
</dbReference>
<sequence length="290" mass="33408">MITVAMPIFNAGQYLRAAVLSIVRQTYQDWELLLIDDGSTDQALESIRDICDSRIHIQQDGRNKGLATRLNEAIDMARGRYFARMDQDDVSYPERFAKQVAMLERDPQLDLLGVRAAKISMDDRSVGNLPFMQTHEQICARPWLGFYLPHPTWMGRIEWFRRHRYASPAPYLCEDQELLLRSHADSRFATLPEVLFAYRVRDHIQPGKQLRIRWSVLKMQLRHFWSVGDVWSALLSLSVFLARVARDGIASCLFTRSMVSGRSPIGKGEEMQWAEVHAGLADDANRREAE</sequence>
<proteinExistence type="predicted"/>
<protein>
    <submittedName>
        <fullName evidence="2">Glycosyltransferase EpsE</fullName>
    </submittedName>
</protein>
<dbReference type="SUPFAM" id="SSF53448">
    <property type="entry name" value="Nucleotide-diphospho-sugar transferases"/>
    <property type="match status" value="1"/>
</dbReference>
<dbReference type="Pfam" id="PF00535">
    <property type="entry name" value="Glycos_transf_2"/>
    <property type="match status" value="1"/>
</dbReference>
<dbReference type="GO" id="GO:0016758">
    <property type="term" value="F:hexosyltransferase activity"/>
    <property type="evidence" value="ECO:0007669"/>
    <property type="project" value="UniProtKB-ARBA"/>
</dbReference>
<keyword evidence="2" id="KW-0808">Transferase</keyword>
<dbReference type="EMBL" id="AP018738">
    <property type="protein sequence ID" value="BBE49696.1"/>
    <property type="molecule type" value="Genomic_DNA"/>
</dbReference>
<dbReference type="PANTHER" id="PTHR22916">
    <property type="entry name" value="GLYCOSYLTRANSFERASE"/>
    <property type="match status" value="1"/>
</dbReference>
<keyword evidence="3" id="KW-1185">Reference proteome</keyword>
<evidence type="ECO:0000313" key="3">
    <source>
        <dbReference type="Proteomes" id="UP000033070"/>
    </source>
</evidence>
<dbReference type="STRING" id="1188319.OYT1_00633"/>